<comment type="caution">
    <text evidence="9">The sequence shown here is derived from an EMBL/GenBank/DDBJ whole genome shotgun (WGS) entry which is preliminary data.</text>
</comment>
<evidence type="ECO:0000256" key="4">
    <source>
        <dbReference type="ARBA" id="ARBA00022475"/>
    </source>
</evidence>
<evidence type="ECO:0000259" key="8">
    <source>
        <dbReference type="PROSITE" id="PS50893"/>
    </source>
</evidence>
<dbReference type="InterPro" id="IPR003439">
    <property type="entry name" value="ABC_transporter-like_ATP-bd"/>
</dbReference>
<dbReference type="PROSITE" id="PS00211">
    <property type="entry name" value="ABC_TRANSPORTER_1"/>
    <property type="match status" value="1"/>
</dbReference>
<keyword evidence="3" id="KW-0813">Transport</keyword>
<evidence type="ECO:0000313" key="10">
    <source>
        <dbReference type="Proteomes" id="UP000633205"/>
    </source>
</evidence>
<reference evidence="9" key="2">
    <citation type="submission" date="2020-09" db="EMBL/GenBank/DDBJ databases">
        <authorList>
            <person name="Sun Q."/>
            <person name="Zhou Y."/>
        </authorList>
    </citation>
    <scope>NUCLEOTIDE SEQUENCE</scope>
    <source>
        <strain evidence="9">CGMCC 1.15152</strain>
    </source>
</reference>
<evidence type="ECO:0000256" key="7">
    <source>
        <dbReference type="ARBA" id="ARBA00023136"/>
    </source>
</evidence>
<dbReference type="InterPro" id="IPR050388">
    <property type="entry name" value="ABC_Ni/Peptide_Import"/>
</dbReference>
<dbReference type="InterPro" id="IPR013563">
    <property type="entry name" value="Oligopep_ABC_C"/>
</dbReference>
<evidence type="ECO:0000256" key="1">
    <source>
        <dbReference type="ARBA" id="ARBA00004202"/>
    </source>
</evidence>
<keyword evidence="10" id="KW-1185">Reference proteome</keyword>
<keyword evidence="5" id="KW-0547">Nucleotide-binding</keyword>
<dbReference type="InterPro" id="IPR027417">
    <property type="entry name" value="P-loop_NTPase"/>
</dbReference>
<dbReference type="PANTHER" id="PTHR43297:SF2">
    <property type="entry name" value="DIPEPTIDE TRANSPORT ATP-BINDING PROTEIN DPPD"/>
    <property type="match status" value="1"/>
</dbReference>
<dbReference type="InterPro" id="IPR003593">
    <property type="entry name" value="AAA+_ATPase"/>
</dbReference>
<comment type="subcellular location">
    <subcellularLocation>
        <location evidence="1">Cell membrane</location>
        <topology evidence="1">Peripheral membrane protein</topology>
    </subcellularLocation>
</comment>
<dbReference type="SMART" id="SM00382">
    <property type="entry name" value="AAA"/>
    <property type="match status" value="1"/>
</dbReference>
<evidence type="ECO:0000256" key="2">
    <source>
        <dbReference type="ARBA" id="ARBA00005417"/>
    </source>
</evidence>
<keyword evidence="6 9" id="KW-0067">ATP-binding</keyword>
<dbReference type="Pfam" id="PF08352">
    <property type="entry name" value="oligo_HPY"/>
    <property type="match status" value="1"/>
</dbReference>
<dbReference type="CDD" id="cd03257">
    <property type="entry name" value="ABC_NikE_OppD_transporters"/>
    <property type="match status" value="1"/>
</dbReference>
<evidence type="ECO:0000313" key="9">
    <source>
        <dbReference type="EMBL" id="GGD30462.1"/>
    </source>
</evidence>
<keyword evidence="7" id="KW-0472">Membrane</keyword>
<dbReference type="GO" id="GO:0005524">
    <property type="term" value="F:ATP binding"/>
    <property type="evidence" value="ECO:0007669"/>
    <property type="project" value="UniProtKB-KW"/>
</dbReference>
<protein>
    <submittedName>
        <fullName evidence="9">ABC transporter ATP-binding protein</fullName>
    </submittedName>
</protein>
<organism evidence="9 10">
    <name type="scientific">Microbacterium faecale</name>
    <dbReference type="NCBI Taxonomy" id="1804630"/>
    <lineage>
        <taxon>Bacteria</taxon>
        <taxon>Bacillati</taxon>
        <taxon>Actinomycetota</taxon>
        <taxon>Actinomycetes</taxon>
        <taxon>Micrococcales</taxon>
        <taxon>Microbacteriaceae</taxon>
        <taxon>Microbacterium</taxon>
    </lineage>
</organism>
<dbReference type="AlphaFoldDB" id="A0A916Y4F7"/>
<dbReference type="NCBIfam" id="TIGR01727">
    <property type="entry name" value="oligo_HPY"/>
    <property type="match status" value="1"/>
</dbReference>
<keyword evidence="4" id="KW-1003">Cell membrane</keyword>
<feature type="domain" description="ABC transporter" evidence="8">
    <location>
        <begin position="2"/>
        <end position="250"/>
    </location>
</feature>
<gene>
    <name evidence="9" type="ORF">GCM10010915_08430</name>
</gene>
<dbReference type="EMBL" id="BMHO01000001">
    <property type="protein sequence ID" value="GGD30462.1"/>
    <property type="molecule type" value="Genomic_DNA"/>
</dbReference>
<proteinExistence type="inferred from homology"/>
<dbReference type="Pfam" id="PF00005">
    <property type="entry name" value="ABC_tran"/>
    <property type="match status" value="1"/>
</dbReference>
<evidence type="ECO:0000256" key="5">
    <source>
        <dbReference type="ARBA" id="ARBA00022741"/>
    </source>
</evidence>
<dbReference type="SUPFAM" id="SSF52540">
    <property type="entry name" value="P-loop containing nucleoside triphosphate hydrolases"/>
    <property type="match status" value="1"/>
</dbReference>
<name>A0A916Y4F7_9MICO</name>
<dbReference type="GO" id="GO:0015833">
    <property type="term" value="P:peptide transport"/>
    <property type="evidence" value="ECO:0007669"/>
    <property type="project" value="InterPro"/>
</dbReference>
<evidence type="ECO:0000256" key="6">
    <source>
        <dbReference type="ARBA" id="ARBA00022840"/>
    </source>
</evidence>
<dbReference type="Proteomes" id="UP000633205">
    <property type="component" value="Unassembled WGS sequence"/>
</dbReference>
<dbReference type="GO" id="GO:0016887">
    <property type="term" value="F:ATP hydrolysis activity"/>
    <property type="evidence" value="ECO:0007669"/>
    <property type="project" value="InterPro"/>
</dbReference>
<dbReference type="RefSeq" id="WP_188711040.1">
    <property type="nucleotide sequence ID" value="NZ_BMHO01000001.1"/>
</dbReference>
<accession>A0A916Y4F7</accession>
<dbReference type="PROSITE" id="PS50893">
    <property type="entry name" value="ABC_TRANSPORTER_2"/>
    <property type="match status" value="1"/>
</dbReference>
<dbReference type="InterPro" id="IPR017871">
    <property type="entry name" value="ABC_transporter-like_CS"/>
</dbReference>
<dbReference type="GO" id="GO:0005886">
    <property type="term" value="C:plasma membrane"/>
    <property type="evidence" value="ECO:0007669"/>
    <property type="project" value="UniProtKB-SubCell"/>
</dbReference>
<reference evidence="9" key="1">
    <citation type="journal article" date="2014" name="Int. J. Syst. Evol. Microbiol.">
        <title>Complete genome sequence of Corynebacterium casei LMG S-19264T (=DSM 44701T), isolated from a smear-ripened cheese.</title>
        <authorList>
            <consortium name="US DOE Joint Genome Institute (JGI-PGF)"/>
            <person name="Walter F."/>
            <person name="Albersmeier A."/>
            <person name="Kalinowski J."/>
            <person name="Ruckert C."/>
        </authorList>
    </citation>
    <scope>NUCLEOTIDE SEQUENCE</scope>
    <source>
        <strain evidence="9">CGMCC 1.15152</strain>
    </source>
</reference>
<sequence>MLSIENFSLVLDDEAIARPILHDVNVTVSPGEVVGLVGESGSGKSTTAKAAVGAIPQRARVTGRVSVGGDDVLAMGEMSLRGLRTRSAAMIFQDPRTTLNPVRTVGDFLTEQLEQLGWSREKARRRTVELLESVHVSKPELRMKQYPHELSGGMLQRVVIAAALASEPKLILADEPTSALDVSTQAEIMALLEELRREHGFAVLFITHDLHLAAAACDRVYVMYAGHIVEEQPGRSLFTNARHPYTRGLLGSVPDLSGDRPLMPIAGRPLMMSEAVSGCPFVDRCDWAEEACRTWQAELIPVAPGVEAACRRLPAVAADVGPSAAVWEGGTDDRS</sequence>
<dbReference type="Gene3D" id="3.40.50.300">
    <property type="entry name" value="P-loop containing nucleotide triphosphate hydrolases"/>
    <property type="match status" value="1"/>
</dbReference>
<dbReference type="FunFam" id="3.40.50.300:FF:000016">
    <property type="entry name" value="Oligopeptide ABC transporter ATP-binding component"/>
    <property type="match status" value="1"/>
</dbReference>
<comment type="similarity">
    <text evidence="2">Belongs to the ABC transporter superfamily.</text>
</comment>
<dbReference type="PANTHER" id="PTHR43297">
    <property type="entry name" value="OLIGOPEPTIDE TRANSPORT ATP-BINDING PROTEIN APPD"/>
    <property type="match status" value="1"/>
</dbReference>
<evidence type="ECO:0000256" key="3">
    <source>
        <dbReference type="ARBA" id="ARBA00022448"/>
    </source>
</evidence>